<dbReference type="InterPro" id="IPR027912">
    <property type="entry name" value="CFAP54"/>
</dbReference>
<reference evidence="1" key="1">
    <citation type="submission" date="2021-06" db="EMBL/GenBank/DDBJ databases">
        <authorList>
            <consortium name="Wellcome Sanger Institute Data Sharing"/>
        </authorList>
    </citation>
    <scope>NUCLEOTIDE SEQUENCE [LARGE SCALE GENOMIC DNA]</scope>
</reference>
<reference evidence="1" key="3">
    <citation type="submission" date="2025-09" db="UniProtKB">
        <authorList>
            <consortium name="Ensembl"/>
        </authorList>
    </citation>
    <scope>IDENTIFICATION</scope>
</reference>
<organism evidence="1 2">
    <name type="scientific">Erpetoichthys calabaricus</name>
    <name type="common">Rope fish</name>
    <name type="synonym">Calamoichthys calabaricus</name>
    <dbReference type="NCBI Taxonomy" id="27687"/>
    <lineage>
        <taxon>Eukaryota</taxon>
        <taxon>Metazoa</taxon>
        <taxon>Chordata</taxon>
        <taxon>Craniata</taxon>
        <taxon>Vertebrata</taxon>
        <taxon>Euteleostomi</taxon>
        <taxon>Actinopterygii</taxon>
        <taxon>Polypteriformes</taxon>
        <taxon>Polypteridae</taxon>
        <taxon>Erpetoichthys</taxon>
    </lineage>
</organism>
<keyword evidence="2" id="KW-1185">Reference proteome</keyword>
<dbReference type="PANTHER" id="PTHR33487:SF1">
    <property type="entry name" value="CILIA- AND FLAGELLA-ASSOCIATED PROTEIN 54"/>
    <property type="match status" value="1"/>
</dbReference>
<reference evidence="1" key="2">
    <citation type="submission" date="2025-08" db="UniProtKB">
        <authorList>
            <consortium name="Ensembl"/>
        </authorList>
    </citation>
    <scope>IDENTIFICATION</scope>
</reference>
<dbReference type="Pfam" id="PF14858">
    <property type="entry name" value="CFAP54_N"/>
    <property type="match status" value="1"/>
</dbReference>
<dbReference type="Ensembl" id="ENSECRT00000004240.1">
    <property type="protein sequence ID" value="ENSECRP00000004175.1"/>
    <property type="gene ID" value="ENSECRG00000002835.1"/>
</dbReference>
<protein>
    <submittedName>
        <fullName evidence="1">Uncharacterized protein</fullName>
    </submittedName>
</protein>
<evidence type="ECO:0000313" key="1">
    <source>
        <dbReference type="Ensembl" id="ENSECRP00000004175.1"/>
    </source>
</evidence>
<dbReference type="AlphaFoldDB" id="A0A8C4RN36"/>
<proteinExistence type="predicted"/>
<dbReference type="Proteomes" id="UP000694620">
    <property type="component" value="Chromosome 1"/>
</dbReference>
<accession>A0A8C4RN36</accession>
<dbReference type="GO" id="GO:0060271">
    <property type="term" value="P:cilium assembly"/>
    <property type="evidence" value="ECO:0007669"/>
    <property type="project" value="TreeGrafter"/>
</dbReference>
<dbReference type="PANTHER" id="PTHR33487">
    <property type="entry name" value="CILIA- AND FLAGELLA-ASSOCIATED PROTEIN 54"/>
    <property type="match status" value="1"/>
</dbReference>
<evidence type="ECO:0000313" key="2">
    <source>
        <dbReference type="Proteomes" id="UP000694620"/>
    </source>
</evidence>
<name>A0A8C4RN36_ERPCA</name>
<sequence length="235" mass="26871">TRQSKSEGSSREASALTTALLCNTALTPLSNPLQAIFYGKIDKKNPVILSLDTEIKELKGYMKKVRSQEGRFRGARSLFNIFNKYKPRLPPMYFEEKLLEFGDFLYKLQMYDLALWQSYERYLQKFGSFNLDEITDVNSFRSVFFPEGLGVETAALTFHALQGSSICTYHLLKESDSILQNEQSINKVISILTFLRVTTEALLPIEKLCWLLYNGSSKFVSSCLFLLQSHKANLL</sequence>
<dbReference type="GeneTree" id="ENSGT00990000204242"/>